<dbReference type="Proteomes" id="UP000886520">
    <property type="component" value="Chromosome 7"/>
</dbReference>
<proteinExistence type="inferred from homology"/>
<evidence type="ECO:0000256" key="4">
    <source>
        <dbReference type="ARBA" id="ARBA00022781"/>
    </source>
</evidence>
<evidence type="ECO:0000256" key="8">
    <source>
        <dbReference type="ARBA" id="ARBA00043980"/>
    </source>
</evidence>
<keyword evidence="6" id="KW-0406">Ion transport</keyword>
<feature type="transmembrane region" description="Helical" evidence="10">
    <location>
        <begin position="494"/>
        <end position="515"/>
    </location>
</feature>
<comment type="subcellular location">
    <subcellularLocation>
        <location evidence="1">Membrane</location>
        <topology evidence="1">Multi-pass membrane protein</topology>
    </subcellularLocation>
</comment>
<accession>A0A9D4V2F6</accession>
<dbReference type="PANTHER" id="PTHR33650">
    <property type="entry name" value="CHLOROPLAST ENVELOPE MEMBRANE PROTEIN-RELATED"/>
    <property type="match status" value="1"/>
</dbReference>
<evidence type="ECO:0008006" key="13">
    <source>
        <dbReference type="Google" id="ProtNLM"/>
    </source>
</evidence>
<evidence type="ECO:0000256" key="10">
    <source>
        <dbReference type="SAM" id="Phobius"/>
    </source>
</evidence>
<reference evidence="11" key="1">
    <citation type="submission" date="2021-01" db="EMBL/GenBank/DDBJ databases">
        <title>Adiantum capillus-veneris genome.</title>
        <authorList>
            <person name="Fang Y."/>
            <person name="Liao Q."/>
        </authorList>
    </citation>
    <scope>NUCLEOTIDE SEQUENCE</scope>
    <source>
        <strain evidence="11">H3</strain>
        <tissue evidence="11">Leaf</tissue>
    </source>
</reference>
<evidence type="ECO:0000313" key="11">
    <source>
        <dbReference type="EMBL" id="KAI5078171.1"/>
    </source>
</evidence>
<dbReference type="EMBL" id="JABFUD020000007">
    <property type="protein sequence ID" value="KAI5078171.1"/>
    <property type="molecule type" value="Genomic_DNA"/>
</dbReference>
<dbReference type="AlphaFoldDB" id="A0A9D4V2F6"/>
<feature type="compositionally biased region" description="Acidic residues" evidence="9">
    <location>
        <begin position="159"/>
        <end position="171"/>
    </location>
</feature>
<dbReference type="GO" id="GO:0016020">
    <property type="term" value="C:membrane"/>
    <property type="evidence" value="ECO:0007669"/>
    <property type="project" value="UniProtKB-SubCell"/>
</dbReference>
<evidence type="ECO:0000256" key="1">
    <source>
        <dbReference type="ARBA" id="ARBA00004141"/>
    </source>
</evidence>
<gene>
    <name evidence="11" type="ORF">GOP47_0007995</name>
</gene>
<dbReference type="OrthoDB" id="1748043at2759"/>
<evidence type="ECO:0000256" key="6">
    <source>
        <dbReference type="ARBA" id="ARBA00023065"/>
    </source>
</evidence>
<name>A0A9D4V2F6_ADICA</name>
<keyword evidence="12" id="KW-1185">Reference proteome</keyword>
<comment type="caution">
    <text evidence="11">The sequence shown here is derived from an EMBL/GenBank/DDBJ whole genome shotgun (WGS) entry which is preliminary data.</text>
</comment>
<sequence>MRTQLLQLPSPLLGQSVNKRAAAVEYIHPPRYGLWDTLLCQRLSEYASSRQGTQHSSILTASVNLAAAPCGCQDQRAKKQVVAARAFTGNTHTNFRTRVTDIRPHFAFELPEFSRYTYVRQVITFRVSAQNDESGKSWLQRFLFTPLDPEEYPFLLNNSEEDSDDEAEGDNEGQKGTRKKGTGDDWCKDDIDRMLADDASFKAWQQRVKARNELRESQEFGRDPDNKNWEDWLDDSWGDYSEYVGGKDSGWYFDESDWEKGGVPRAPPKLPERGMGRNMKELFFRFFEDEEEVKADLAFEDRVFRFTSQTTVKFVAVLVAVPWLVSYTAHDFLIVPFLTRWVETVPLAAEMLDLRRSQKLNLVETLKMERQRVRFEAAIGKAPPLNDEELLEHIRDKAIELRDELRLENRKAFGNVWADILAGLTFFLLLVFNPDRVAVMRLTGNRLFTNVSDTGKAFIIILLSDIFLGYHSESGWETLVEIVLEHYGFEADKASIYLFVAIVPVTIDACFKLWVFRFLTRLSPSAAATFKEMQRH</sequence>
<keyword evidence="7 10" id="KW-0472">Membrane</keyword>
<comment type="similarity">
    <text evidence="8">Belongs to the CemA family.</text>
</comment>
<evidence type="ECO:0000313" key="12">
    <source>
        <dbReference type="Proteomes" id="UP000886520"/>
    </source>
</evidence>
<keyword evidence="4" id="KW-0375">Hydrogen ion transport</keyword>
<feature type="transmembrane region" description="Helical" evidence="10">
    <location>
        <begin position="412"/>
        <end position="432"/>
    </location>
</feature>
<dbReference type="GO" id="GO:1902600">
    <property type="term" value="P:proton transmembrane transport"/>
    <property type="evidence" value="ECO:0007669"/>
    <property type="project" value="UniProtKB-KW"/>
</dbReference>
<evidence type="ECO:0000256" key="7">
    <source>
        <dbReference type="ARBA" id="ARBA00023136"/>
    </source>
</evidence>
<keyword evidence="3 10" id="KW-0812">Transmembrane</keyword>
<feature type="region of interest" description="Disordered" evidence="9">
    <location>
        <begin position="154"/>
        <end position="183"/>
    </location>
</feature>
<keyword evidence="2" id="KW-0813">Transport</keyword>
<keyword evidence="5 10" id="KW-1133">Transmembrane helix</keyword>
<protein>
    <recommendedName>
        <fullName evidence="13">Chloroplast envelope membrane protein</fullName>
    </recommendedName>
</protein>
<evidence type="ECO:0000256" key="5">
    <source>
        <dbReference type="ARBA" id="ARBA00022989"/>
    </source>
</evidence>
<evidence type="ECO:0000256" key="3">
    <source>
        <dbReference type="ARBA" id="ARBA00022692"/>
    </source>
</evidence>
<evidence type="ECO:0000256" key="2">
    <source>
        <dbReference type="ARBA" id="ARBA00022448"/>
    </source>
</evidence>
<dbReference type="InterPro" id="IPR004282">
    <property type="entry name" value="CemA"/>
</dbReference>
<evidence type="ECO:0000256" key="9">
    <source>
        <dbReference type="SAM" id="MobiDB-lite"/>
    </source>
</evidence>
<organism evidence="11 12">
    <name type="scientific">Adiantum capillus-veneris</name>
    <name type="common">Maidenhair fern</name>
    <dbReference type="NCBI Taxonomy" id="13818"/>
    <lineage>
        <taxon>Eukaryota</taxon>
        <taxon>Viridiplantae</taxon>
        <taxon>Streptophyta</taxon>
        <taxon>Embryophyta</taxon>
        <taxon>Tracheophyta</taxon>
        <taxon>Polypodiopsida</taxon>
        <taxon>Polypodiidae</taxon>
        <taxon>Polypodiales</taxon>
        <taxon>Pteridineae</taxon>
        <taxon>Pteridaceae</taxon>
        <taxon>Vittarioideae</taxon>
        <taxon>Adiantum</taxon>
    </lineage>
</organism>
<dbReference type="Pfam" id="PF03040">
    <property type="entry name" value="CemA"/>
    <property type="match status" value="1"/>
</dbReference>
<dbReference type="PANTHER" id="PTHR33650:SF1">
    <property type="entry name" value="CHLOROPLAST ENVELOPE MEMBRANE PROTEIN"/>
    <property type="match status" value="1"/>
</dbReference>